<dbReference type="RefSeq" id="WP_024330562.1">
    <property type="nucleotide sequence ID" value="NZ_JASOXK010000012.1"/>
</dbReference>
<keyword evidence="4" id="KW-0012">Acyltransferase</keyword>
<dbReference type="PANTHER" id="PTHR23416">
    <property type="entry name" value="SIALIC ACID SYNTHASE-RELATED"/>
    <property type="match status" value="1"/>
</dbReference>
<name>A0A2I1IQP6_9ACTO</name>
<evidence type="ECO:0000313" key="6">
    <source>
        <dbReference type="EMBL" id="PKY73443.1"/>
    </source>
</evidence>
<dbReference type="Pfam" id="PF12464">
    <property type="entry name" value="Mac"/>
    <property type="match status" value="1"/>
</dbReference>
<dbReference type="Proteomes" id="UP000235122">
    <property type="component" value="Unassembled WGS sequence"/>
</dbReference>
<gene>
    <name evidence="6" type="ORF">CYJ19_02350</name>
</gene>
<dbReference type="SUPFAM" id="SSF51161">
    <property type="entry name" value="Trimeric LpxA-like enzymes"/>
    <property type="match status" value="1"/>
</dbReference>
<dbReference type="Pfam" id="PF00132">
    <property type="entry name" value="Hexapep"/>
    <property type="match status" value="1"/>
</dbReference>
<dbReference type="InterPro" id="IPR051159">
    <property type="entry name" value="Hexapeptide_acetyltransf"/>
</dbReference>
<evidence type="ECO:0000256" key="4">
    <source>
        <dbReference type="ARBA" id="ARBA00023315"/>
    </source>
</evidence>
<dbReference type="InterPro" id="IPR001451">
    <property type="entry name" value="Hexapep"/>
</dbReference>
<dbReference type="Gene3D" id="2.160.10.10">
    <property type="entry name" value="Hexapeptide repeat proteins"/>
    <property type="match status" value="1"/>
</dbReference>
<evidence type="ECO:0000259" key="5">
    <source>
        <dbReference type="SMART" id="SM01266"/>
    </source>
</evidence>
<dbReference type="PANTHER" id="PTHR23416:SF23">
    <property type="entry name" value="ACETYLTRANSFERASE C18B11.09C-RELATED"/>
    <property type="match status" value="1"/>
</dbReference>
<protein>
    <submittedName>
        <fullName evidence="6">Sugar O-acetyltransferase</fullName>
    </submittedName>
</protein>
<dbReference type="EMBL" id="PKKO01000001">
    <property type="protein sequence ID" value="PKY73443.1"/>
    <property type="molecule type" value="Genomic_DNA"/>
</dbReference>
<keyword evidence="3" id="KW-0677">Repeat</keyword>
<sequence>MDPREREVRRRMRENELYLDFGPGLEALEEARIRGKELADKYNRTSARDGAGRTRLLQRIFARVGQEPWVEPPLHVAYGCHTFFGDHVYANFGLTLIDDSEIQIGNHVLLGPHCTLATAGHPLDPELRATYAQFSSKITLKDKVWLGANVTVLPGVTIGEGAVVAAGAVVSANVPPRVVVGGVPARILRPLTEADKTFTYQPPKDL</sequence>
<dbReference type="STRING" id="33007.HMPREF3198_01071"/>
<accession>A0A2I1IQP6</accession>
<dbReference type="GO" id="GO:0016407">
    <property type="term" value="F:acetyltransferase activity"/>
    <property type="evidence" value="ECO:0007669"/>
    <property type="project" value="InterPro"/>
</dbReference>
<evidence type="ECO:0000256" key="3">
    <source>
        <dbReference type="ARBA" id="ARBA00022737"/>
    </source>
</evidence>
<reference evidence="6 7" key="1">
    <citation type="submission" date="2017-12" db="EMBL/GenBank/DDBJ databases">
        <title>Phylogenetic diversity of female urinary microbiome.</title>
        <authorList>
            <person name="Thomas-White K."/>
            <person name="Wolfe A.J."/>
        </authorList>
    </citation>
    <scope>NUCLEOTIDE SEQUENCE [LARGE SCALE GENOMIC DNA]</scope>
    <source>
        <strain evidence="6 7">UMB0402</strain>
    </source>
</reference>
<dbReference type="InterPro" id="IPR011004">
    <property type="entry name" value="Trimer_LpxA-like_sf"/>
</dbReference>
<organism evidence="6 7">
    <name type="scientific">Winkia neuii</name>
    <dbReference type="NCBI Taxonomy" id="33007"/>
    <lineage>
        <taxon>Bacteria</taxon>
        <taxon>Bacillati</taxon>
        <taxon>Actinomycetota</taxon>
        <taxon>Actinomycetes</taxon>
        <taxon>Actinomycetales</taxon>
        <taxon>Actinomycetaceae</taxon>
        <taxon>Winkia</taxon>
    </lineage>
</organism>
<feature type="domain" description="Maltose/galactoside acetyltransferase" evidence="5">
    <location>
        <begin position="9"/>
        <end position="66"/>
    </location>
</feature>
<dbReference type="FunFam" id="2.160.10.10:FF:000025">
    <property type="entry name" value="Hexapeptide-repeat containing-acetyltransferase"/>
    <property type="match status" value="1"/>
</dbReference>
<dbReference type="GO" id="GO:0008374">
    <property type="term" value="F:O-acyltransferase activity"/>
    <property type="evidence" value="ECO:0007669"/>
    <property type="project" value="TreeGrafter"/>
</dbReference>
<evidence type="ECO:0000256" key="1">
    <source>
        <dbReference type="ARBA" id="ARBA00007274"/>
    </source>
</evidence>
<dbReference type="AlphaFoldDB" id="A0A2I1IQP6"/>
<evidence type="ECO:0000313" key="7">
    <source>
        <dbReference type="Proteomes" id="UP000235122"/>
    </source>
</evidence>
<dbReference type="GO" id="GO:0005829">
    <property type="term" value="C:cytosol"/>
    <property type="evidence" value="ECO:0007669"/>
    <property type="project" value="TreeGrafter"/>
</dbReference>
<comment type="similarity">
    <text evidence="1">Belongs to the transferase hexapeptide repeat family.</text>
</comment>
<dbReference type="CDD" id="cd03357">
    <property type="entry name" value="LbH_MAT_GAT"/>
    <property type="match status" value="1"/>
</dbReference>
<proteinExistence type="inferred from homology"/>
<comment type="caution">
    <text evidence="6">The sequence shown here is derived from an EMBL/GenBank/DDBJ whole genome shotgun (WGS) entry which is preliminary data.</text>
</comment>
<dbReference type="GeneID" id="35865963"/>
<keyword evidence="7" id="KW-1185">Reference proteome</keyword>
<dbReference type="SMART" id="SM01266">
    <property type="entry name" value="Mac"/>
    <property type="match status" value="1"/>
</dbReference>
<keyword evidence="2 6" id="KW-0808">Transferase</keyword>
<dbReference type="PROSITE" id="PS00101">
    <property type="entry name" value="HEXAPEP_TRANSFERASES"/>
    <property type="match status" value="1"/>
</dbReference>
<evidence type="ECO:0000256" key="2">
    <source>
        <dbReference type="ARBA" id="ARBA00022679"/>
    </source>
</evidence>
<dbReference type="InterPro" id="IPR018357">
    <property type="entry name" value="Hexapep_transf_CS"/>
</dbReference>
<dbReference type="InterPro" id="IPR024688">
    <property type="entry name" value="Mac_dom"/>
</dbReference>